<dbReference type="GO" id="GO:0008757">
    <property type="term" value="F:S-adenosylmethionine-dependent methyltransferase activity"/>
    <property type="evidence" value="ECO:0007669"/>
    <property type="project" value="InterPro"/>
</dbReference>
<evidence type="ECO:0000313" key="2">
    <source>
        <dbReference type="EMBL" id="GBC98130.1"/>
    </source>
</evidence>
<organism evidence="2 3">
    <name type="scientific">Candidatus Fervidibacter japonicus</name>
    <dbReference type="NCBI Taxonomy" id="2035412"/>
    <lineage>
        <taxon>Bacteria</taxon>
        <taxon>Candidatus Fervidibacterota</taxon>
        <taxon>Candidatus Fervidibacter</taxon>
    </lineage>
</organism>
<dbReference type="SUPFAM" id="SSF53335">
    <property type="entry name" value="S-adenosyl-L-methionine-dependent methyltransferases"/>
    <property type="match status" value="1"/>
</dbReference>
<dbReference type="Pfam" id="PF03966">
    <property type="entry name" value="Trm112p"/>
    <property type="match status" value="1"/>
</dbReference>
<dbReference type="AlphaFoldDB" id="A0A2H5XAB5"/>
<evidence type="ECO:0000313" key="3">
    <source>
        <dbReference type="Proteomes" id="UP000236173"/>
    </source>
</evidence>
<dbReference type="Gene3D" id="3.40.50.150">
    <property type="entry name" value="Vaccinia Virus protein VP39"/>
    <property type="match status" value="1"/>
</dbReference>
<dbReference type="Proteomes" id="UP000236173">
    <property type="component" value="Unassembled WGS sequence"/>
</dbReference>
<dbReference type="InterPro" id="IPR013216">
    <property type="entry name" value="Methyltransf_11"/>
</dbReference>
<feature type="domain" description="Methyltransferase type 11" evidence="1">
    <location>
        <begin position="107"/>
        <end position="206"/>
    </location>
</feature>
<accession>A0A2H5XAB5</accession>
<reference evidence="3" key="1">
    <citation type="submission" date="2017-09" db="EMBL/GenBank/DDBJ databases">
        <title>Metaegenomics of thermophilic ammonia-oxidizing enrichment culture.</title>
        <authorList>
            <person name="Kato S."/>
            <person name="Suzuki K."/>
        </authorList>
    </citation>
    <scope>NUCLEOTIDE SEQUENCE [LARGE SCALE GENOMIC DNA]</scope>
</reference>
<keyword evidence="2" id="KW-0489">Methyltransferase</keyword>
<dbReference type="Pfam" id="PF08241">
    <property type="entry name" value="Methyltransf_11"/>
    <property type="match status" value="1"/>
</dbReference>
<gene>
    <name evidence="2" type="primary">rebM</name>
    <name evidence="2" type="ORF">HRbin17_00627</name>
</gene>
<proteinExistence type="predicted"/>
<dbReference type="EC" id="2.1.1.164" evidence="2"/>
<name>A0A2H5XAB5_9BACT</name>
<dbReference type="PANTHER" id="PTHR43591">
    <property type="entry name" value="METHYLTRANSFERASE"/>
    <property type="match status" value="1"/>
</dbReference>
<sequence length="272" mass="31083">MDDWRYRLLVCPLDHAPLHPNLSELECPACKRVYPVHDGIPSFVVADLAHHHDTHEWQWKQREMQARNEQSAFYDRLLGLMLLTPFEAAMTVRALRGDRPRFGVLAEIGCGTGRMLQRFAPYADYLVGADLSLASLQRCAERMQRLGLAERVLLVHADAAFLPFADATFDAVASCQMIEHVPSDRMRHRVVSEIARVLKPGGRYAISGYHYSWLVRAFKKEGVHKGGIYFFRFTRDEFLALIRPHLPVERLQSICGYAWLASGTKPLDKKHT</sequence>
<dbReference type="GO" id="GO:0032259">
    <property type="term" value="P:methylation"/>
    <property type="evidence" value="ECO:0007669"/>
    <property type="project" value="UniProtKB-KW"/>
</dbReference>
<dbReference type="CDD" id="cd02440">
    <property type="entry name" value="AdoMet_MTases"/>
    <property type="match status" value="1"/>
</dbReference>
<dbReference type="GO" id="GO:0102082">
    <property type="term" value="F:demethylrebeccamycin--D-glucose O-methyltransferase activity"/>
    <property type="evidence" value="ECO:0007669"/>
    <property type="project" value="UniProtKB-EC"/>
</dbReference>
<keyword evidence="2" id="KW-0808">Transferase</keyword>
<dbReference type="SUPFAM" id="SSF158997">
    <property type="entry name" value="Trm112p-like"/>
    <property type="match status" value="1"/>
</dbReference>
<dbReference type="EMBL" id="BEHT01000006">
    <property type="protein sequence ID" value="GBC98130.1"/>
    <property type="molecule type" value="Genomic_DNA"/>
</dbReference>
<dbReference type="InterPro" id="IPR005651">
    <property type="entry name" value="Trm112-like"/>
</dbReference>
<comment type="caution">
    <text evidence="2">The sequence shown here is derived from an EMBL/GenBank/DDBJ whole genome shotgun (WGS) entry which is preliminary data.</text>
</comment>
<dbReference type="Gene3D" id="2.20.25.10">
    <property type="match status" value="1"/>
</dbReference>
<dbReference type="InterPro" id="IPR029063">
    <property type="entry name" value="SAM-dependent_MTases_sf"/>
</dbReference>
<evidence type="ECO:0000259" key="1">
    <source>
        <dbReference type="Pfam" id="PF08241"/>
    </source>
</evidence>
<protein>
    <submittedName>
        <fullName evidence="2">Demethylrebeccamycin-D-glucose O-methyltransferase</fullName>
        <ecNumber evidence="2">2.1.1.164</ecNumber>
    </submittedName>
</protein>